<evidence type="ECO:0000313" key="5">
    <source>
        <dbReference type="Proteomes" id="UP000199307"/>
    </source>
</evidence>
<dbReference type="RefSeq" id="WP_008467852.1">
    <property type="nucleotide sequence ID" value="NZ_CP016907.1"/>
</dbReference>
<evidence type="ECO:0000313" key="2">
    <source>
        <dbReference type="EMBL" id="AOC96194.1"/>
    </source>
</evidence>
<reference evidence="3 5" key="2">
    <citation type="submission" date="2016-10" db="EMBL/GenBank/DDBJ databases">
        <authorList>
            <person name="Varghese N."/>
            <person name="Submissions S."/>
        </authorList>
    </citation>
    <scope>NUCLEOTIDE SEQUENCE [LARGE SCALE GENOMIC DNA]</scope>
    <source>
        <strain evidence="3 5">CGMCC 1.6859</strain>
    </source>
</reference>
<name>A0AAC9D1U8_9FLAO</name>
<dbReference type="EMBL" id="FMVC01000010">
    <property type="protein sequence ID" value="SCZ01019.1"/>
    <property type="molecule type" value="Genomic_DNA"/>
</dbReference>
<evidence type="ECO:0000313" key="4">
    <source>
        <dbReference type="Proteomes" id="UP000093276"/>
    </source>
</evidence>
<protein>
    <submittedName>
        <fullName evidence="2">Uncharacterized protein</fullName>
    </submittedName>
</protein>
<sequence length="81" mass="8804">MENNKQNLEKNEEELTNQNANSAYSGSGGMQPGGSNGEAGRLSDYDEENTEENSTSNEKKNHNPEGKSVEEATDPSKLTKI</sequence>
<dbReference type="AlphaFoldDB" id="A0AAC9D1U8"/>
<feature type="compositionally biased region" description="Basic and acidic residues" evidence="1">
    <location>
        <begin position="57"/>
        <end position="70"/>
    </location>
</feature>
<dbReference type="Proteomes" id="UP000199307">
    <property type="component" value="Unassembled WGS sequence"/>
</dbReference>
<proteinExistence type="predicted"/>
<accession>A0AAC9D1U8</accession>
<keyword evidence="5" id="KW-1185">Reference proteome</keyword>
<reference evidence="2 4" key="1">
    <citation type="submission" date="2016-08" db="EMBL/GenBank/DDBJ databases">
        <title>Complete genome sequence of Flavobacterium johnsoniae strain GSE09, a volatile-producing biocontrol agent isolated from cucumber (Cucumis sativus).</title>
        <authorList>
            <person name="Jeong J.-J."/>
            <person name="Oh J.Y."/>
            <person name="Jim Y.J."/>
            <person name="Sang M.K."/>
            <person name="Kim K.D."/>
        </authorList>
    </citation>
    <scope>NUCLEOTIDE SEQUENCE [LARGE SCALE GENOMIC DNA]</scope>
    <source>
        <strain evidence="2 4">GSE09</strain>
    </source>
</reference>
<feature type="region of interest" description="Disordered" evidence="1">
    <location>
        <begin position="1"/>
        <end position="81"/>
    </location>
</feature>
<organism evidence="2 4">
    <name type="scientific">Flavobacterium anhuiense</name>
    <dbReference type="NCBI Taxonomy" id="459526"/>
    <lineage>
        <taxon>Bacteria</taxon>
        <taxon>Pseudomonadati</taxon>
        <taxon>Bacteroidota</taxon>
        <taxon>Flavobacteriia</taxon>
        <taxon>Flavobacteriales</taxon>
        <taxon>Flavobacteriaceae</taxon>
        <taxon>Flavobacterium</taxon>
    </lineage>
</organism>
<evidence type="ECO:0000256" key="1">
    <source>
        <dbReference type="SAM" id="MobiDB-lite"/>
    </source>
</evidence>
<dbReference type="Proteomes" id="UP000093276">
    <property type="component" value="Chromosome"/>
</dbReference>
<dbReference type="EMBL" id="CP016907">
    <property type="protein sequence ID" value="AOC96194.1"/>
    <property type="molecule type" value="Genomic_DNA"/>
</dbReference>
<dbReference type="GeneID" id="32308978"/>
<dbReference type="KEGG" id="fjg:BB050_03104"/>
<evidence type="ECO:0000313" key="3">
    <source>
        <dbReference type="EMBL" id="SCZ01019.1"/>
    </source>
</evidence>
<feature type="compositionally biased region" description="Gly residues" evidence="1">
    <location>
        <begin position="26"/>
        <end position="37"/>
    </location>
</feature>
<gene>
    <name evidence="2" type="ORF">BB050_03104</name>
    <name evidence="3" type="ORF">SAMN02927916_0095</name>
</gene>